<organism evidence="1 2">
    <name type="scientific">Dryococelus australis</name>
    <dbReference type="NCBI Taxonomy" id="614101"/>
    <lineage>
        <taxon>Eukaryota</taxon>
        <taxon>Metazoa</taxon>
        <taxon>Ecdysozoa</taxon>
        <taxon>Arthropoda</taxon>
        <taxon>Hexapoda</taxon>
        <taxon>Insecta</taxon>
        <taxon>Pterygota</taxon>
        <taxon>Neoptera</taxon>
        <taxon>Polyneoptera</taxon>
        <taxon>Phasmatodea</taxon>
        <taxon>Verophasmatodea</taxon>
        <taxon>Anareolatae</taxon>
        <taxon>Phasmatidae</taxon>
        <taxon>Eurycanthinae</taxon>
        <taxon>Dryococelus</taxon>
    </lineage>
</organism>
<dbReference type="EMBL" id="JARBHB010000006">
    <property type="protein sequence ID" value="KAJ8880918.1"/>
    <property type="molecule type" value="Genomic_DNA"/>
</dbReference>
<reference evidence="1 2" key="1">
    <citation type="submission" date="2023-02" db="EMBL/GenBank/DDBJ databases">
        <title>LHISI_Scaffold_Assembly.</title>
        <authorList>
            <person name="Stuart O.P."/>
            <person name="Cleave R."/>
            <person name="Magrath M.J.L."/>
            <person name="Mikheyev A.S."/>
        </authorList>
    </citation>
    <scope>NUCLEOTIDE SEQUENCE [LARGE SCALE GENOMIC DNA]</scope>
    <source>
        <strain evidence="1">Daus_M_001</strain>
        <tissue evidence="1">Leg muscle</tissue>
    </source>
</reference>
<accession>A0ABQ9H9D5</accession>
<gene>
    <name evidence="1" type="ORF">PR048_017391</name>
</gene>
<dbReference type="Proteomes" id="UP001159363">
    <property type="component" value="Chromosome 5"/>
</dbReference>
<evidence type="ECO:0000313" key="1">
    <source>
        <dbReference type="EMBL" id="KAJ8880918.1"/>
    </source>
</evidence>
<keyword evidence="2" id="KW-1185">Reference proteome</keyword>
<protein>
    <submittedName>
        <fullName evidence="1">Uncharacterized protein</fullName>
    </submittedName>
</protein>
<proteinExistence type="predicted"/>
<comment type="caution">
    <text evidence="1">The sequence shown here is derived from an EMBL/GenBank/DDBJ whole genome shotgun (WGS) entry which is preliminary data.</text>
</comment>
<sequence length="186" mass="20906">MKELKEKVDSLVTGQASQKEKTDDLCERFERLENRLNLQNVAKKLATGLDRIRECLGDQLVELETRLTEVERRPEVMANTTSEPNVLTQVDLQLMNFEKHLNTKLTRTEVECLEAKRSKLSELNSLSRLAHASENVSPVTVNSEVTNFARLASSTGPATNQGNTTDHPTLLNPITAVLHHPAKHWV</sequence>
<name>A0ABQ9H9D5_9NEOP</name>
<evidence type="ECO:0000313" key="2">
    <source>
        <dbReference type="Proteomes" id="UP001159363"/>
    </source>
</evidence>